<accession>A0ABT3G794</accession>
<comment type="caution">
    <text evidence="1">The sequence shown here is derived from an EMBL/GenBank/DDBJ whole genome shotgun (WGS) entry which is preliminary data.</text>
</comment>
<name>A0ABT3G794_9BACT</name>
<dbReference type="EMBL" id="JAPDDR010000010">
    <property type="protein sequence ID" value="MCW1915723.1"/>
    <property type="molecule type" value="Genomic_DNA"/>
</dbReference>
<dbReference type="Proteomes" id="UP001165653">
    <property type="component" value="Unassembled WGS sequence"/>
</dbReference>
<keyword evidence="2" id="KW-1185">Reference proteome</keyword>
<protein>
    <submittedName>
        <fullName evidence="1">Uncharacterized protein</fullName>
    </submittedName>
</protein>
<organism evidence="1 2">
    <name type="scientific">Luteolibacter rhizosphaerae</name>
    <dbReference type="NCBI Taxonomy" id="2989719"/>
    <lineage>
        <taxon>Bacteria</taxon>
        <taxon>Pseudomonadati</taxon>
        <taxon>Verrucomicrobiota</taxon>
        <taxon>Verrucomicrobiia</taxon>
        <taxon>Verrucomicrobiales</taxon>
        <taxon>Verrucomicrobiaceae</taxon>
        <taxon>Luteolibacter</taxon>
    </lineage>
</organism>
<evidence type="ECO:0000313" key="2">
    <source>
        <dbReference type="Proteomes" id="UP001165653"/>
    </source>
</evidence>
<dbReference type="RefSeq" id="WP_264515278.1">
    <property type="nucleotide sequence ID" value="NZ_JAPDDR010000010.1"/>
</dbReference>
<evidence type="ECO:0000313" key="1">
    <source>
        <dbReference type="EMBL" id="MCW1915723.1"/>
    </source>
</evidence>
<sequence length="253" mass="27989">MKLPNILLLLALAVAAMTLGFFFGGSRDKAVPSATPAGLSPTPKPSVALPPPPELLKTCRAIAALDLILSPEWEDRFYSFDSKWAPDAQMASMRDGSGDSWHIVFSDKGWTALRGFVHESLAAGERGSLSAAIRAACPPELKSFTEEAAFDWENTTICYFHTGGDSPWQRANDLTPLAGVDTYEDGLLWDLTQGPEGYMRHAEDYFEQKIPLEIVQHVFDLKPITPEMVKQLNPETDYSRIEDELPGKIGYQR</sequence>
<gene>
    <name evidence="1" type="ORF">OJ996_19205</name>
</gene>
<proteinExistence type="predicted"/>
<reference evidence="1" key="1">
    <citation type="submission" date="2022-10" db="EMBL/GenBank/DDBJ databases">
        <title>Luteolibacter sp. GHJ8, whole genome shotgun sequencing project.</title>
        <authorList>
            <person name="Zhao G."/>
            <person name="Shen L."/>
        </authorList>
    </citation>
    <scope>NUCLEOTIDE SEQUENCE</scope>
    <source>
        <strain evidence="1">GHJ8</strain>
    </source>
</reference>